<evidence type="ECO:0000313" key="2">
    <source>
        <dbReference type="EMBL" id="KAF1927034.1"/>
    </source>
</evidence>
<evidence type="ECO:0000256" key="1">
    <source>
        <dbReference type="SAM" id="MobiDB-lite"/>
    </source>
</evidence>
<feature type="compositionally biased region" description="Low complexity" evidence="1">
    <location>
        <begin position="718"/>
        <end position="728"/>
    </location>
</feature>
<sequence>MGAGLDEESRRTHCWDDQQDRRLGQKQPAVPDCVAATASGDKSIVLGAFDQDDQNDDADNNTTPNVALTDNMRPDQRDNDPTLQVQYPPLFVKTKQTTCTDVEGSIGRWLLTKTVDDIREVNDHPKTEVTFSDHVNNFIQLVKATHSSEDKNKAHKTLQHYVVLASTAKMYGQVKRGKERNLFKYIKKHGDEIHAAGEADIFHEVLRQAKLLNKSLSRKQTKIIADVIERLASSSAMSQHTLIDSKQRATIAETDTMTAELQDLKQDIDGGNPIVYTVGSCRDQRRSEVAVSDDTETERNIESEVGRETLLGDLSKILNALTQEASIWLRLFTILKEQLREYVVTSLGLIQTLFELTSSNLPQYPELPAGSTTPLPPKKSEISSSEKSDSSISEIEEGFEKTKIDPDEDGEPSFLDAKEGVKMGDGRFDVIGPHFSALYGSRVFDELKEPDRTRSENGRVDQEDQGRPLTDEKFQKIERWLDEKGYGFAKQKLYTTTSENRSFTRTYHCETISMRLFLLATNRAKFVEKTVKANDGDYKNSQRILPPKEVTDALLNTMNILPVSKRCCPTCDALVEFIRAGIKLDILYLGNYTIWSAIALPPWIPKEPRSKSPKSDDRTSGHARAPLLTLSPPEGRSMSDHFFSDAFGDYDSRADRAAPGNRKTLTSGLSGLIVSEASPSKALPFSAGPSMASSPPHYVPVADDSPQGAIGPLPPPTSSSTAPALGAPNLGISKTRSKLGGPSAEEENAGEEADGSEKKNDELDIL</sequence>
<dbReference type="Proteomes" id="UP000800082">
    <property type="component" value="Unassembled WGS sequence"/>
</dbReference>
<dbReference type="AlphaFoldDB" id="A0A6A5RJ91"/>
<dbReference type="OrthoDB" id="3799875at2759"/>
<keyword evidence="3" id="KW-1185">Reference proteome</keyword>
<accession>A0A6A5RJ91</accession>
<evidence type="ECO:0000313" key="3">
    <source>
        <dbReference type="Proteomes" id="UP000800082"/>
    </source>
</evidence>
<feature type="compositionally biased region" description="Basic and acidic residues" evidence="1">
    <location>
        <begin position="607"/>
        <end position="620"/>
    </location>
</feature>
<protein>
    <submittedName>
        <fullName evidence="2">Uncharacterized protein</fullName>
    </submittedName>
</protein>
<name>A0A6A5RJ91_9PLEO</name>
<reference evidence="2" key="1">
    <citation type="journal article" date="2020" name="Stud. Mycol.">
        <title>101 Dothideomycetes genomes: a test case for predicting lifestyles and emergence of pathogens.</title>
        <authorList>
            <person name="Haridas S."/>
            <person name="Albert R."/>
            <person name="Binder M."/>
            <person name="Bloem J."/>
            <person name="Labutti K."/>
            <person name="Salamov A."/>
            <person name="Andreopoulos B."/>
            <person name="Baker S."/>
            <person name="Barry K."/>
            <person name="Bills G."/>
            <person name="Bluhm B."/>
            <person name="Cannon C."/>
            <person name="Castanera R."/>
            <person name="Culley D."/>
            <person name="Daum C."/>
            <person name="Ezra D."/>
            <person name="Gonzalez J."/>
            <person name="Henrissat B."/>
            <person name="Kuo A."/>
            <person name="Liang C."/>
            <person name="Lipzen A."/>
            <person name="Lutzoni F."/>
            <person name="Magnuson J."/>
            <person name="Mondo S."/>
            <person name="Nolan M."/>
            <person name="Ohm R."/>
            <person name="Pangilinan J."/>
            <person name="Park H.-J."/>
            <person name="Ramirez L."/>
            <person name="Alfaro M."/>
            <person name="Sun H."/>
            <person name="Tritt A."/>
            <person name="Yoshinaga Y."/>
            <person name="Zwiers L.-H."/>
            <person name="Turgeon B."/>
            <person name="Goodwin S."/>
            <person name="Spatafora J."/>
            <person name="Crous P."/>
            <person name="Grigoriev I."/>
        </authorList>
    </citation>
    <scope>NUCLEOTIDE SEQUENCE</scope>
    <source>
        <strain evidence="2">CBS 183.55</strain>
    </source>
</reference>
<feature type="compositionally biased region" description="Basic and acidic residues" evidence="1">
    <location>
        <begin position="378"/>
        <end position="389"/>
    </location>
</feature>
<feature type="region of interest" description="Disordered" evidence="1">
    <location>
        <begin position="51"/>
        <end position="82"/>
    </location>
</feature>
<organism evidence="2 3">
    <name type="scientific">Didymella exigua CBS 183.55</name>
    <dbReference type="NCBI Taxonomy" id="1150837"/>
    <lineage>
        <taxon>Eukaryota</taxon>
        <taxon>Fungi</taxon>
        <taxon>Dikarya</taxon>
        <taxon>Ascomycota</taxon>
        <taxon>Pezizomycotina</taxon>
        <taxon>Dothideomycetes</taxon>
        <taxon>Pleosporomycetidae</taxon>
        <taxon>Pleosporales</taxon>
        <taxon>Pleosporineae</taxon>
        <taxon>Didymellaceae</taxon>
        <taxon>Didymella</taxon>
    </lineage>
</organism>
<feature type="compositionally biased region" description="Acidic residues" evidence="1">
    <location>
        <begin position="744"/>
        <end position="754"/>
    </location>
</feature>
<feature type="region of interest" description="Disordered" evidence="1">
    <location>
        <begin position="685"/>
        <end position="766"/>
    </location>
</feature>
<feature type="region of interest" description="Disordered" evidence="1">
    <location>
        <begin position="607"/>
        <end position="637"/>
    </location>
</feature>
<dbReference type="GeneID" id="54355795"/>
<feature type="compositionally biased region" description="Basic and acidic residues" evidence="1">
    <location>
        <begin position="755"/>
        <end position="766"/>
    </location>
</feature>
<feature type="compositionally biased region" description="Basic and acidic residues" evidence="1">
    <location>
        <begin position="7"/>
        <end position="23"/>
    </location>
</feature>
<feature type="region of interest" description="Disordered" evidence="1">
    <location>
        <begin position="361"/>
        <end position="418"/>
    </location>
</feature>
<feature type="region of interest" description="Disordered" evidence="1">
    <location>
        <begin position="449"/>
        <end position="468"/>
    </location>
</feature>
<feature type="region of interest" description="Disordered" evidence="1">
    <location>
        <begin position="1"/>
        <end position="29"/>
    </location>
</feature>
<dbReference type="EMBL" id="ML978974">
    <property type="protein sequence ID" value="KAF1927034.1"/>
    <property type="molecule type" value="Genomic_DNA"/>
</dbReference>
<proteinExistence type="predicted"/>
<gene>
    <name evidence="2" type="ORF">M421DRAFT_93600</name>
</gene>
<dbReference type="RefSeq" id="XP_033447286.1">
    <property type="nucleotide sequence ID" value="XM_033598128.1"/>
</dbReference>